<keyword evidence="3 8" id="KW-0812">Transmembrane</keyword>
<dbReference type="SUPFAM" id="SSF55856">
    <property type="entry name" value="Cytochrome b5-like heme/steroid binding domain"/>
    <property type="match status" value="1"/>
</dbReference>
<dbReference type="GO" id="GO:0016020">
    <property type="term" value="C:membrane"/>
    <property type="evidence" value="ECO:0007669"/>
    <property type="project" value="UniProtKB-SubCell"/>
</dbReference>
<dbReference type="EMBL" id="CM000137">
    <property type="protein sequence ID" value="EAY82615.1"/>
    <property type="molecule type" value="Genomic_DNA"/>
</dbReference>
<keyword evidence="4 8" id="KW-0479">Metal-binding</keyword>
<evidence type="ECO:0000256" key="6">
    <source>
        <dbReference type="ARBA" id="ARBA00023136"/>
    </source>
</evidence>
<dbReference type="PROSITE" id="PS00191">
    <property type="entry name" value="CYTOCHROME_B5_1"/>
    <property type="match status" value="1"/>
</dbReference>
<dbReference type="FunFam" id="3.10.120.10:FF:000002">
    <property type="entry name" value="Cytochrome b5 type B"/>
    <property type="match status" value="1"/>
</dbReference>
<feature type="domain" description="Cytochrome b5 heme-binding" evidence="9">
    <location>
        <begin position="10"/>
        <end position="87"/>
    </location>
</feature>
<keyword evidence="2 8" id="KW-0349">Heme</keyword>
<evidence type="ECO:0000256" key="3">
    <source>
        <dbReference type="ARBA" id="ARBA00022692"/>
    </source>
</evidence>
<sequence length="159" mass="17195">MAEDEAASAKKLISASDVVGHASRKDCWVVIHGKVYDVTKFLEDHPGGEDVLLHASASGDATEAFEDVGHSTSAISMMNNYLIGSIKDYVPPSASEATTIGGNDVPPNFRRMPQKKGPPAPNTFLDFLLPLFVLGLAFAAWYYLTFIARPSKFGEGLKY</sequence>
<feature type="transmembrane region" description="Helical" evidence="8">
    <location>
        <begin position="124"/>
        <end position="144"/>
    </location>
</feature>
<dbReference type="Gene3D" id="3.10.120.10">
    <property type="entry name" value="Cytochrome b5-like heme/steroid binding domain"/>
    <property type="match status" value="1"/>
</dbReference>
<name>A2ZJ31_ORYSI</name>
<keyword evidence="11" id="KW-1185">Reference proteome</keyword>
<dbReference type="SMART" id="SM01117">
    <property type="entry name" value="Cyt-b5"/>
    <property type="match status" value="1"/>
</dbReference>
<comment type="similarity">
    <text evidence="7 8">Belongs to the cytochrome b5 family.</text>
</comment>
<dbReference type="Pfam" id="PF00173">
    <property type="entry name" value="Cyt-b5"/>
    <property type="match status" value="1"/>
</dbReference>
<dbReference type="OMA" id="AISMMNS"/>
<evidence type="ECO:0000256" key="5">
    <source>
        <dbReference type="ARBA" id="ARBA00023004"/>
    </source>
</evidence>
<evidence type="ECO:0000256" key="4">
    <source>
        <dbReference type="ARBA" id="ARBA00022723"/>
    </source>
</evidence>
<dbReference type="PANTHER" id="PTHR19359:SF101">
    <property type="entry name" value="CYTOCHROME B5-LIKE HEME_STEROID BINDING DOMAIN CONTAINING PROTEIN, EXPRESSED"/>
    <property type="match status" value="1"/>
</dbReference>
<gene>
    <name evidence="10" type="ORF">OsI_37836</name>
</gene>
<dbReference type="AlphaFoldDB" id="A2ZJ31"/>
<dbReference type="GO" id="GO:0020037">
    <property type="term" value="F:heme binding"/>
    <property type="evidence" value="ECO:0007669"/>
    <property type="project" value="UniProtKB-UniRule"/>
</dbReference>
<dbReference type="PRINTS" id="PR00363">
    <property type="entry name" value="CYTOCHROMEB5"/>
</dbReference>
<dbReference type="PANTHER" id="PTHR19359">
    <property type="entry name" value="CYTOCHROME B5"/>
    <property type="match status" value="1"/>
</dbReference>
<accession>A2ZJ31</accession>
<evidence type="ECO:0000256" key="1">
    <source>
        <dbReference type="ARBA" id="ARBA00004370"/>
    </source>
</evidence>
<evidence type="ECO:0000256" key="8">
    <source>
        <dbReference type="RuleBase" id="RU362121"/>
    </source>
</evidence>
<dbReference type="GO" id="GO:0046872">
    <property type="term" value="F:metal ion binding"/>
    <property type="evidence" value="ECO:0007669"/>
    <property type="project" value="UniProtKB-UniRule"/>
</dbReference>
<dbReference type="InterPro" id="IPR036400">
    <property type="entry name" value="Cyt_B5-like_heme/steroid_sf"/>
</dbReference>
<evidence type="ECO:0000259" key="9">
    <source>
        <dbReference type="PROSITE" id="PS50255"/>
    </source>
</evidence>
<reference evidence="10 11" key="1">
    <citation type="journal article" date="2005" name="PLoS Biol.">
        <title>The genomes of Oryza sativa: a history of duplications.</title>
        <authorList>
            <person name="Yu J."/>
            <person name="Wang J."/>
            <person name="Lin W."/>
            <person name="Li S."/>
            <person name="Li H."/>
            <person name="Zhou J."/>
            <person name="Ni P."/>
            <person name="Dong W."/>
            <person name="Hu S."/>
            <person name="Zeng C."/>
            <person name="Zhang J."/>
            <person name="Zhang Y."/>
            <person name="Li R."/>
            <person name="Xu Z."/>
            <person name="Li S."/>
            <person name="Li X."/>
            <person name="Zheng H."/>
            <person name="Cong L."/>
            <person name="Lin L."/>
            <person name="Yin J."/>
            <person name="Geng J."/>
            <person name="Li G."/>
            <person name="Shi J."/>
            <person name="Liu J."/>
            <person name="Lv H."/>
            <person name="Li J."/>
            <person name="Wang J."/>
            <person name="Deng Y."/>
            <person name="Ran L."/>
            <person name="Shi X."/>
            <person name="Wang X."/>
            <person name="Wu Q."/>
            <person name="Li C."/>
            <person name="Ren X."/>
            <person name="Wang J."/>
            <person name="Wang X."/>
            <person name="Li D."/>
            <person name="Liu D."/>
            <person name="Zhang X."/>
            <person name="Ji Z."/>
            <person name="Zhao W."/>
            <person name="Sun Y."/>
            <person name="Zhang Z."/>
            <person name="Bao J."/>
            <person name="Han Y."/>
            <person name="Dong L."/>
            <person name="Ji J."/>
            <person name="Chen P."/>
            <person name="Wu S."/>
            <person name="Liu J."/>
            <person name="Xiao Y."/>
            <person name="Bu D."/>
            <person name="Tan J."/>
            <person name="Yang L."/>
            <person name="Ye C."/>
            <person name="Zhang J."/>
            <person name="Xu J."/>
            <person name="Zhou Y."/>
            <person name="Yu Y."/>
            <person name="Zhang B."/>
            <person name="Zhuang S."/>
            <person name="Wei H."/>
            <person name="Liu B."/>
            <person name="Lei M."/>
            <person name="Yu H."/>
            <person name="Li Y."/>
            <person name="Xu H."/>
            <person name="Wei S."/>
            <person name="He X."/>
            <person name="Fang L."/>
            <person name="Zhang Z."/>
            <person name="Zhang Y."/>
            <person name="Huang X."/>
            <person name="Su Z."/>
            <person name="Tong W."/>
            <person name="Li J."/>
            <person name="Tong Z."/>
            <person name="Li S."/>
            <person name="Ye J."/>
            <person name="Wang L."/>
            <person name="Fang L."/>
            <person name="Lei T."/>
            <person name="Chen C."/>
            <person name="Chen H."/>
            <person name="Xu Z."/>
            <person name="Li H."/>
            <person name="Huang H."/>
            <person name="Zhang F."/>
            <person name="Xu H."/>
            <person name="Li N."/>
            <person name="Zhao C."/>
            <person name="Li S."/>
            <person name="Dong L."/>
            <person name="Huang Y."/>
            <person name="Li L."/>
            <person name="Xi Y."/>
            <person name="Qi Q."/>
            <person name="Li W."/>
            <person name="Zhang B."/>
            <person name="Hu W."/>
            <person name="Zhang Y."/>
            <person name="Tian X."/>
            <person name="Jiao Y."/>
            <person name="Liang X."/>
            <person name="Jin J."/>
            <person name="Gao L."/>
            <person name="Zheng W."/>
            <person name="Hao B."/>
            <person name="Liu S."/>
            <person name="Wang W."/>
            <person name="Yuan L."/>
            <person name="Cao M."/>
            <person name="McDermott J."/>
            <person name="Samudrala R."/>
            <person name="Wang J."/>
            <person name="Wong G.K."/>
            <person name="Yang H."/>
        </authorList>
    </citation>
    <scope>NUCLEOTIDE SEQUENCE [LARGE SCALE GENOMIC DNA]</scope>
    <source>
        <strain evidence="11">cv. 93-11</strain>
    </source>
</reference>
<keyword evidence="8" id="KW-1133">Transmembrane helix</keyword>
<dbReference type="PROSITE" id="PS50255">
    <property type="entry name" value="CYTOCHROME_B5_2"/>
    <property type="match status" value="1"/>
</dbReference>
<dbReference type="Gramene" id="BGIOSGA037164-TA">
    <property type="protein sequence ID" value="BGIOSGA037164-PA"/>
    <property type="gene ID" value="BGIOSGA037164"/>
</dbReference>
<dbReference type="STRING" id="39946.A2ZJ31"/>
<keyword evidence="5 8" id="KW-0408">Iron</keyword>
<dbReference type="HOGENOM" id="CLU_102602_3_0_1"/>
<organism evidence="10 11">
    <name type="scientific">Oryza sativa subsp. indica</name>
    <name type="common">Rice</name>
    <dbReference type="NCBI Taxonomy" id="39946"/>
    <lineage>
        <taxon>Eukaryota</taxon>
        <taxon>Viridiplantae</taxon>
        <taxon>Streptophyta</taxon>
        <taxon>Embryophyta</taxon>
        <taxon>Tracheophyta</taxon>
        <taxon>Spermatophyta</taxon>
        <taxon>Magnoliopsida</taxon>
        <taxon>Liliopsida</taxon>
        <taxon>Poales</taxon>
        <taxon>Poaceae</taxon>
        <taxon>BOP clade</taxon>
        <taxon>Oryzoideae</taxon>
        <taxon>Oryzeae</taxon>
        <taxon>Oryzinae</taxon>
        <taxon>Oryza</taxon>
        <taxon>Oryza sativa</taxon>
    </lineage>
</organism>
<evidence type="ECO:0000313" key="11">
    <source>
        <dbReference type="Proteomes" id="UP000007015"/>
    </source>
</evidence>
<evidence type="ECO:0000313" key="10">
    <source>
        <dbReference type="EMBL" id="EAY82615.1"/>
    </source>
</evidence>
<dbReference type="InterPro" id="IPR018506">
    <property type="entry name" value="Cyt_B5_heme-BS"/>
</dbReference>
<comment type="subcellular location">
    <subcellularLocation>
        <location evidence="1">Membrane</location>
    </subcellularLocation>
</comment>
<evidence type="ECO:0000256" key="7">
    <source>
        <dbReference type="ARBA" id="ARBA00038168"/>
    </source>
</evidence>
<keyword evidence="6 8" id="KW-0472">Membrane</keyword>
<dbReference type="InterPro" id="IPR050668">
    <property type="entry name" value="Cytochrome_b5"/>
</dbReference>
<evidence type="ECO:0000256" key="2">
    <source>
        <dbReference type="ARBA" id="ARBA00022617"/>
    </source>
</evidence>
<proteinExistence type="inferred from homology"/>
<protein>
    <recommendedName>
        <fullName evidence="9">Cytochrome b5 heme-binding domain-containing protein</fullName>
    </recommendedName>
</protein>
<dbReference type="Proteomes" id="UP000007015">
    <property type="component" value="Chromosome 12"/>
</dbReference>
<dbReference type="InterPro" id="IPR001199">
    <property type="entry name" value="Cyt_B5-like_heme/steroid-bd"/>
</dbReference>